<proteinExistence type="predicted"/>
<dbReference type="Gene3D" id="3.40.50.300">
    <property type="entry name" value="P-loop containing nucleotide triphosphate hydrolases"/>
    <property type="match status" value="1"/>
</dbReference>
<dbReference type="Proteomes" id="UP000231501">
    <property type="component" value="Unassembled WGS sequence"/>
</dbReference>
<dbReference type="EMBL" id="PEOG01000050">
    <property type="protein sequence ID" value="PIM51928.1"/>
    <property type="molecule type" value="Genomic_DNA"/>
</dbReference>
<keyword evidence="2" id="KW-1185">Reference proteome</keyword>
<reference evidence="1 2" key="1">
    <citation type="submission" date="2017-11" db="EMBL/GenBank/DDBJ databases">
        <title>Draft genome sequence of Mitsuaria sp. HWN-4.</title>
        <authorList>
            <person name="Gundlapally S.R."/>
        </authorList>
    </citation>
    <scope>NUCLEOTIDE SEQUENCE [LARGE SCALE GENOMIC DNA]</scope>
    <source>
        <strain evidence="1 2">HWN-4</strain>
    </source>
</reference>
<name>A0A2G9C6A0_9BURK</name>
<evidence type="ECO:0000313" key="2">
    <source>
        <dbReference type="Proteomes" id="UP000231501"/>
    </source>
</evidence>
<dbReference type="AlphaFoldDB" id="A0A2G9C6A0"/>
<comment type="caution">
    <text evidence="1">The sequence shown here is derived from an EMBL/GenBank/DDBJ whole genome shotgun (WGS) entry which is preliminary data.</text>
</comment>
<evidence type="ECO:0000313" key="1">
    <source>
        <dbReference type="EMBL" id="PIM51928.1"/>
    </source>
</evidence>
<sequence length="512" mass="58186">MWRLCNLYKIIVKGSDDEEGLTIQFKPNRAQRRFLARLWHRNIILKARQLGFTTLICVLWLDTALFSKDPIRCGILAQDKEAAETIFRDKVKFAYDNLPEALRERFPLKKCTTSEIQFAHNSASIRVATSMRSGTIHRLHVSEFGKICAKYPDKAREVVTGSIPAVPASGVLVIESTAEGQDGEFYKMTQRAIEHAQALAARTLAALTAKHYRFHFFAWWEDPGYVLDDPSVVFTEADEEYFKKVEAKIGRRLSDEQWTWYVTTRDNDFSGDAPSMWQEYPSYPEEAFQVSTDGCYYAAQMATARVQGRVLKRLPIESAPVYTFWDIGRGDMTSIWFMQKVGPEHRFIGYYEASGEELNHFATYLQGKGYTYAKHFLPHEAAYKRIGKTPDTNQSIEEMLQELMPGQRFEVVPRVTNLDNGIQATRAAFASSWFSEEGCGKGTARLSNYRKKWDQRNGRFTSEPVHNDDSHGADAYRQFGQVLEAGERFALSIAPAGGKSSARKRGASPMAV</sequence>
<organism evidence="1 2">
    <name type="scientific">Roseateles chitinivorans</name>
    <dbReference type="NCBI Taxonomy" id="2917965"/>
    <lineage>
        <taxon>Bacteria</taxon>
        <taxon>Pseudomonadati</taxon>
        <taxon>Pseudomonadota</taxon>
        <taxon>Betaproteobacteria</taxon>
        <taxon>Burkholderiales</taxon>
        <taxon>Sphaerotilaceae</taxon>
        <taxon>Roseateles</taxon>
    </lineage>
</organism>
<dbReference type="InterPro" id="IPR027417">
    <property type="entry name" value="P-loop_NTPase"/>
</dbReference>
<protein>
    <submittedName>
        <fullName evidence="1">Terminase</fullName>
    </submittedName>
</protein>
<accession>A0A2G9C6A0</accession>
<gene>
    <name evidence="1" type="ORF">CS062_17540</name>
</gene>